<dbReference type="PROSITE" id="PS50821">
    <property type="entry name" value="PAZ"/>
    <property type="match status" value="1"/>
</dbReference>
<dbReference type="Gene3D" id="2.170.260.10">
    <property type="entry name" value="paz domain"/>
    <property type="match status" value="1"/>
</dbReference>
<dbReference type="Pfam" id="PF02171">
    <property type="entry name" value="Piwi"/>
    <property type="match status" value="1"/>
</dbReference>
<dbReference type="PROSITE" id="PS50822">
    <property type="entry name" value="PIWI"/>
    <property type="match status" value="1"/>
</dbReference>
<dbReference type="Pfam" id="PF25128">
    <property type="entry name" value="HRDE1_NRDE3_N"/>
    <property type="match status" value="1"/>
</dbReference>
<dbReference type="AlphaFoldDB" id="A0A914EC19"/>
<dbReference type="InterPro" id="IPR056992">
    <property type="entry name" value="HRDE1/NRDE-3-like_N"/>
</dbReference>
<dbReference type="SMART" id="SM00950">
    <property type="entry name" value="Piwi"/>
    <property type="match status" value="1"/>
</dbReference>
<feature type="domain" description="Piwi" evidence="4">
    <location>
        <begin position="580"/>
        <end position="915"/>
    </location>
</feature>
<evidence type="ECO:0000259" key="4">
    <source>
        <dbReference type="PROSITE" id="PS50822"/>
    </source>
</evidence>
<dbReference type="Pfam" id="PF02170">
    <property type="entry name" value="PAZ"/>
    <property type="match status" value="1"/>
</dbReference>
<dbReference type="InterPro" id="IPR003165">
    <property type="entry name" value="Piwi"/>
</dbReference>
<dbReference type="PANTHER" id="PTHR22891">
    <property type="entry name" value="EUKARYOTIC TRANSLATION INITIATION FACTOR 2C"/>
    <property type="match status" value="1"/>
</dbReference>
<dbReference type="WBParaSite" id="ACRNAN_scaffold6970.g14480.t1">
    <property type="protein sequence ID" value="ACRNAN_scaffold6970.g14480.t1"/>
    <property type="gene ID" value="ACRNAN_scaffold6970.g14480"/>
</dbReference>
<dbReference type="Gene3D" id="3.30.420.10">
    <property type="entry name" value="Ribonuclease H-like superfamily/Ribonuclease H"/>
    <property type="match status" value="1"/>
</dbReference>
<evidence type="ECO:0000259" key="3">
    <source>
        <dbReference type="PROSITE" id="PS50821"/>
    </source>
</evidence>
<dbReference type="SMART" id="SM00949">
    <property type="entry name" value="PAZ"/>
    <property type="match status" value="1"/>
</dbReference>
<dbReference type="InterPro" id="IPR036397">
    <property type="entry name" value="RNaseH_sf"/>
</dbReference>
<protein>
    <submittedName>
        <fullName evidence="6">Uncharacterized protein</fullName>
    </submittedName>
</protein>
<dbReference type="InterPro" id="IPR036085">
    <property type="entry name" value="PAZ_dom_sf"/>
</dbReference>
<dbReference type="InterPro" id="IPR012337">
    <property type="entry name" value="RNaseH-like_sf"/>
</dbReference>
<evidence type="ECO:0000256" key="1">
    <source>
        <dbReference type="RuleBase" id="RU361178"/>
    </source>
</evidence>
<organism evidence="5 6">
    <name type="scientific">Acrobeloides nanus</name>
    <dbReference type="NCBI Taxonomy" id="290746"/>
    <lineage>
        <taxon>Eukaryota</taxon>
        <taxon>Metazoa</taxon>
        <taxon>Ecdysozoa</taxon>
        <taxon>Nematoda</taxon>
        <taxon>Chromadorea</taxon>
        <taxon>Rhabditida</taxon>
        <taxon>Tylenchina</taxon>
        <taxon>Cephalobomorpha</taxon>
        <taxon>Cephaloboidea</taxon>
        <taxon>Cephalobidae</taxon>
        <taxon>Acrobeloides</taxon>
    </lineage>
</organism>
<name>A0A914EC19_9BILA</name>
<dbReference type="Gene3D" id="3.40.50.2300">
    <property type="match status" value="1"/>
</dbReference>
<evidence type="ECO:0000256" key="2">
    <source>
        <dbReference type="SAM" id="MobiDB-lite"/>
    </source>
</evidence>
<dbReference type="SUPFAM" id="SSF53098">
    <property type="entry name" value="Ribonuclease H-like"/>
    <property type="match status" value="1"/>
</dbReference>
<keyword evidence="5" id="KW-1185">Reference proteome</keyword>
<reference evidence="6" key="1">
    <citation type="submission" date="2022-11" db="UniProtKB">
        <authorList>
            <consortium name="WormBaseParasite"/>
        </authorList>
    </citation>
    <scope>IDENTIFICATION</scope>
</reference>
<sequence length="963" mass="109936">MSNGNNGKTPPGASFPHKSGNGNGGGNDRIPELPEIALPAKIGRGNIVQNLSVLPVLLNGYNISLVEAIPKVYQHELKFFATDNKGKEKDLSRGPRNDVSNILRHEVLYEIYMLMLNLYKQDFHITSNNDIHRFVYDCGINFYSADKLMNKGEEKRFLIDVTQLSQKSRDYLSQRFQKIEGVLLHTEEIDLKSTSAISENVLERDRSVLQFLEILSSQFLYNKESYYVFRQKMFEKKSRIPIRNDTRIIKSGMQKNIRFIGDSQDKAHPFLQIDPKKSAFYDNIHVMKYLAEMFHCRNEQDLEHRLSEPRLQRQVARELKGIVVKTTHMTNNIYFSIHNLTEKGPDQIFFETRDGRQQSVKEYLEEKYHFRLRFPSLPCVVEKRVTKVDGKNQSKESYYPMEVLEIFDGQRITRQKMNPALTEEMIRNCQINPAKYVNESEEQRSKAFLSSGAPHFKAFGVKIEANMRAAVGEVLFPPAIQYGNEVVNLPIKDREGKDDVAWQINRKRVVKGAEVRIWVAALFQRGVSPSVCNEFVQQLVQNARQFGMNLPNPASYEELDSTEGEFVRQKMKLYKDKNVQYILFFTKDKQDPVHNTMKLLEVEFSIPTQHVSSQTIQKVQTGRGAQLVFGNILQKMNLKLGGINHDIVTAQAFQIRNNRRDNIVKDSWLKQTRMFIGIDMSHAGPQSLFERQAQIPSSEPTIVGMAYTVGHPVNIRGTYWCQKPRLTIIENLADKVSTAILNFHSQTNGFPTHLIVYRSGISEGEYAKVITQEESYFKEAFELVAKSNPSFRKPTLTIIVVQRNSNYRVVPQHIEERAPAVKQNCPSGTVVDREVMHPTQTEFLLTAQKAIQGTAHPCKCTVVFDDSAQRISLEELEYVTYALCFGHGIVTSPVSVPAPLYSAGDLAKRGRNNWKEHNFGSDSASVMSGESGGRFRNAAGDPDFFINLSETLKPSINNTKFWA</sequence>
<dbReference type="InterPro" id="IPR003100">
    <property type="entry name" value="PAZ_dom"/>
</dbReference>
<dbReference type="CDD" id="cd02846">
    <property type="entry name" value="PAZ_argonaute_like"/>
    <property type="match status" value="1"/>
</dbReference>
<dbReference type="GO" id="GO:0003723">
    <property type="term" value="F:RNA binding"/>
    <property type="evidence" value="ECO:0007669"/>
    <property type="project" value="InterPro"/>
</dbReference>
<feature type="domain" description="PAZ" evidence="3">
    <location>
        <begin position="285"/>
        <end position="408"/>
    </location>
</feature>
<feature type="region of interest" description="Disordered" evidence="2">
    <location>
        <begin position="1"/>
        <end position="30"/>
    </location>
</feature>
<proteinExistence type="inferred from homology"/>
<dbReference type="SUPFAM" id="SSF101690">
    <property type="entry name" value="PAZ domain"/>
    <property type="match status" value="1"/>
</dbReference>
<dbReference type="Proteomes" id="UP000887540">
    <property type="component" value="Unplaced"/>
</dbReference>
<evidence type="ECO:0000313" key="5">
    <source>
        <dbReference type="Proteomes" id="UP000887540"/>
    </source>
</evidence>
<evidence type="ECO:0000313" key="6">
    <source>
        <dbReference type="WBParaSite" id="ACRNAN_scaffold6970.g14480.t1"/>
    </source>
</evidence>
<accession>A0A914EC19</accession>
<comment type="similarity">
    <text evidence="1">Belongs to the argonaute family.</text>
</comment>